<dbReference type="Proteomes" id="UP000007875">
    <property type="component" value="Unassembled WGS sequence"/>
</dbReference>
<dbReference type="InterPro" id="IPR057873">
    <property type="entry name" value="CTHRC1_C"/>
</dbReference>
<proteinExistence type="predicted"/>
<dbReference type="HOGENOM" id="CLU_099891_0_0_1"/>
<protein>
    <recommendedName>
        <fullName evidence="2">CTHRC1 C-terminal domain-containing protein</fullName>
    </recommendedName>
</protein>
<name>H2ZAI0_CIOSA</name>
<dbReference type="Ensembl" id="ENSCSAVT00000014761.1">
    <property type="protein sequence ID" value="ENSCSAVP00000014595.1"/>
    <property type="gene ID" value="ENSCSAVG00000008532.1"/>
</dbReference>
<dbReference type="eggNOG" id="ENOG502QSJD">
    <property type="taxonomic scope" value="Eukaryota"/>
</dbReference>
<feature type="domain" description="CTHRC1 C-terminal" evidence="2">
    <location>
        <begin position="51"/>
        <end position="184"/>
    </location>
</feature>
<organism evidence="3 4">
    <name type="scientific">Ciona savignyi</name>
    <name type="common">Pacific transparent sea squirt</name>
    <dbReference type="NCBI Taxonomy" id="51511"/>
    <lineage>
        <taxon>Eukaryota</taxon>
        <taxon>Metazoa</taxon>
        <taxon>Chordata</taxon>
        <taxon>Tunicata</taxon>
        <taxon>Ascidiacea</taxon>
        <taxon>Phlebobranchia</taxon>
        <taxon>Cionidae</taxon>
        <taxon>Ciona</taxon>
    </lineage>
</organism>
<feature type="region of interest" description="Disordered" evidence="1">
    <location>
        <begin position="1"/>
        <end position="23"/>
    </location>
</feature>
<dbReference type="AlphaFoldDB" id="H2ZAI0"/>
<dbReference type="STRING" id="51511.ENSCSAVP00000014595"/>
<evidence type="ECO:0000313" key="4">
    <source>
        <dbReference type="Proteomes" id="UP000007875"/>
    </source>
</evidence>
<feature type="compositionally biased region" description="Low complexity" evidence="1">
    <location>
        <begin position="1"/>
        <end position="19"/>
    </location>
</feature>
<sequence length="189" mass="20634">SVIRGPSGIPGIPGSHGRPGVPGSKGDPGFCECPGQVCICLITREFFIAIPKHTQCSWDDYNFAMNLGPIQSCSFNKRMYSTALRVEWHGSTRVKCLDGNPCCNRWYFTFDGSECRNPQTIEGLVYMDDGNATINMHRQMSVVGLCMGLSSGLHDIGFAIGDCGGEYVRGVTRTGWNSASRIIIQEISI</sequence>
<evidence type="ECO:0000313" key="3">
    <source>
        <dbReference type="Ensembl" id="ENSCSAVP00000014595.1"/>
    </source>
</evidence>
<reference evidence="3" key="2">
    <citation type="submission" date="2025-08" db="UniProtKB">
        <authorList>
            <consortium name="Ensembl"/>
        </authorList>
    </citation>
    <scope>IDENTIFICATION</scope>
</reference>
<evidence type="ECO:0000259" key="2">
    <source>
        <dbReference type="Pfam" id="PF25815"/>
    </source>
</evidence>
<accession>H2ZAI0</accession>
<dbReference type="GeneTree" id="ENSGT00390000018094"/>
<dbReference type="InParanoid" id="H2ZAI0"/>
<evidence type="ECO:0000256" key="1">
    <source>
        <dbReference type="SAM" id="MobiDB-lite"/>
    </source>
</evidence>
<reference evidence="3" key="3">
    <citation type="submission" date="2025-09" db="UniProtKB">
        <authorList>
            <consortium name="Ensembl"/>
        </authorList>
    </citation>
    <scope>IDENTIFICATION</scope>
</reference>
<dbReference type="Pfam" id="PF25815">
    <property type="entry name" value="CTHRC1_C"/>
    <property type="match status" value="1"/>
</dbReference>
<keyword evidence="4" id="KW-1185">Reference proteome</keyword>
<reference evidence="4" key="1">
    <citation type="submission" date="2003-08" db="EMBL/GenBank/DDBJ databases">
        <authorList>
            <person name="Birren B."/>
            <person name="Nusbaum C."/>
            <person name="Abebe A."/>
            <person name="Abouelleil A."/>
            <person name="Adekoya E."/>
            <person name="Ait-zahra M."/>
            <person name="Allen N."/>
            <person name="Allen T."/>
            <person name="An P."/>
            <person name="Anderson M."/>
            <person name="Anderson S."/>
            <person name="Arachchi H."/>
            <person name="Armbruster J."/>
            <person name="Bachantsang P."/>
            <person name="Baldwin J."/>
            <person name="Barry A."/>
            <person name="Bayul T."/>
            <person name="Blitshsteyn B."/>
            <person name="Bloom T."/>
            <person name="Blye J."/>
            <person name="Boguslavskiy L."/>
            <person name="Borowsky M."/>
            <person name="Boukhgalter B."/>
            <person name="Brunache A."/>
            <person name="Butler J."/>
            <person name="Calixte N."/>
            <person name="Calvo S."/>
            <person name="Camarata J."/>
            <person name="Campo K."/>
            <person name="Chang J."/>
            <person name="Cheshatsang Y."/>
            <person name="Citroen M."/>
            <person name="Collymore A."/>
            <person name="Considine T."/>
            <person name="Cook A."/>
            <person name="Cooke P."/>
            <person name="Corum B."/>
            <person name="Cuomo C."/>
            <person name="David R."/>
            <person name="Dawoe T."/>
            <person name="Degray S."/>
            <person name="Dodge S."/>
            <person name="Dooley K."/>
            <person name="Dorje P."/>
            <person name="Dorjee K."/>
            <person name="Dorris L."/>
            <person name="Duffey N."/>
            <person name="Dupes A."/>
            <person name="Elkins T."/>
            <person name="Engels R."/>
            <person name="Erickson J."/>
            <person name="Farina A."/>
            <person name="Faro S."/>
            <person name="Ferreira P."/>
            <person name="Fischer H."/>
            <person name="Fitzgerald M."/>
            <person name="Foley K."/>
            <person name="Gage D."/>
            <person name="Galagan J."/>
            <person name="Gearin G."/>
            <person name="Gnerre S."/>
            <person name="Gnirke A."/>
            <person name="Goyette A."/>
            <person name="Graham J."/>
            <person name="Grandbois E."/>
            <person name="Gyaltsen K."/>
            <person name="Hafez N."/>
            <person name="Hagopian D."/>
            <person name="Hagos B."/>
            <person name="Hall J."/>
            <person name="Hatcher B."/>
            <person name="Heller A."/>
            <person name="Higgins H."/>
            <person name="Honan T."/>
            <person name="Horn A."/>
            <person name="Houde N."/>
            <person name="Hughes L."/>
            <person name="Hulme W."/>
            <person name="Husby E."/>
            <person name="Iliev I."/>
            <person name="Jaffe D."/>
            <person name="Jones C."/>
            <person name="Kamal M."/>
            <person name="Kamat A."/>
            <person name="Kamvysselis M."/>
            <person name="Karlsson E."/>
            <person name="Kells C."/>
            <person name="Kieu A."/>
            <person name="Kisner P."/>
            <person name="Kodira C."/>
            <person name="Kulbokas E."/>
            <person name="Labutti K."/>
            <person name="Lama D."/>
            <person name="Landers T."/>
            <person name="Leger J."/>
            <person name="Levine S."/>
            <person name="Lewis D."/>
            <person name="Lewis T."/>
            <person name="Lindblad-toh K."/>
            <person name="Liu X."/>
            <person name="Lokyitsang T."/>
            <person name="Lokyitsang Y."/>
            <person name="Lucien O."/>
            <person name="Lui A."/>
            <person name="Ma L.J."/>
            <person name="Mabbitt R."/>
            <person name="Macdonald J."/>
            <person name="Maclean C."/>
            <person name="Major J."/>
            <person name="Manning J."/>
            <person name="Marabella R."/>
            <person name="Maru K."/>
            <person name="Matthews C."/>
            <person name="Mauceli E."/>
            <person name="Mccarthy M."/>
            <person name="Mcdonough S."/>
            <person name="Mcghee T."/>
            <person name="Meldrim J."/>
            <person name="Meneus L."/>
            <person name="Mesirov J."/>
            <person name="Mihalev A."/>
            <person name="Mihova T."/>
            <person name="Mikkelsen T."/>
            <person name="Mlenga V."/>
            <person name="Moru K."/>
            <person name="Mozes J."/>
            <person name="Mulrain L."/>
            <person name="Munson G."/>
            <person name="Naylor J."/>
            <person name="Newes C."/>
            <person name="Nguyen C."/>
            <person name="Nguyen N."/>
            <person name="Nguyen T."/>
            <person name="Nicol R."/>
            <person name="Nielsen C."/>
            <person name="Nizzari M."/>
            <person name="Norbu C."/>
            <person name="Norbu N."/>
            <person name="O'donnell P."/>
            <person name="Okoawo O."/>
            <person name="O'leary S."/>
            <person name="Omotosho B."/>
            <person name="O'neill K."/>
            <person name="Osman S."/>
            <person name="Parker S."/>
            <person name="Perrin D."/>
            <person name="Phunkhang P."/>
            <person name="Piqani B."/>
            <person name="Purcell S."/>
            <person name="Rachupka T."/>
            <person name="Ramasamy U."/>
            <person name="Rameau R."/>
            <person name="Ray V."/>
            <person name="Raymond C."/>
            <person name="Retta R."/>
            <person name="Richardson S."/>
            <person name="Rise C."/>
            <person name="Rodriguez J."/>
            <person name="Rogers J."/>
            <person name="Rogov P."/>
            <person name="Rutman M."/>
            <person name="Schupbach R."/>
            <person name="Seaman C."/>
            <person name="Settipalli S."/>
            <person name="Sharpe T."/>
            <person name="Sheridan J."/>
            <person name="Sherpa N."/>
            <person name="Shi J."/>
            <person name="Smirnov S."/>
            <person name="Smith C."/>
            <person name="Sougnez C."/>
            <person name="Spencer B."/>
            <person name="Stalker J."/>
            <person name="Stange-thomann N."/>
            <person name="Stavropoulos S."/>
            <person name="Stetson K."/>
            <person name="Stone C."/>
            <person name="Stone S."/>
            <person name="Stubbs M."/>
            <person name="Talamas J."/>
            <person name="Tchuinga P."/>
            <person name="Tenzing P."/>
            <person name="Tesfaye S."/>
            <person name="Theodore J."/>
            <person name="Thoulutsang Y."/>
            <person name="Topham K."/>
            <person name="Towey S."/>
            <person name="Tsamla T."/>
            <person name="Tsomo N."/>
            <person name="Vallee D."/>
            <person name="Vassiliev H."/>
            <person name="Venkataraman V."/>
            <person name="Vinson J."/>
            <person name="Vo A."/>
            <person name="Wade C."/>
            <person name="Wang S."/>
            <person name="Wangchuk T."/>
            <person name="Wangdi T."/>
            <person name="Whittaker C."/>
            <person name="Wilkinson J."/>
            <person name="Wu Y."/>
            <person name="Wyman D."/>
            <person name="Yadav S."/>
            <person name="Yang S."/>
            <person name="Yang X."/>
            <person name="Yeager S."/>
            <person name="Yee E."/>
            <person name="Young G."/>
            <person name="Zainoun J."/>
            <person name="Zembeck L."/>
            <person name="Zimmer A."/>
            <person name="Zody M."/>
            <person name="Lander E."/>
        </authorList>
    </citation>
    <scope>NUCLEOTIDE SEQUENCE [LARGE SCALE GENOMIC DNA]</scope>
</reference>
<dbReference type="OMA" id="CADYPKG"/>